<gene>
    <name evidence="1" type="ORF">PPENT_87.1.T0190227</name>
</gene>
<protein>
    <recommendedName>
        <fullName evidence="3">CUE domain-containing protein</fullName>
    </recommendedName>
</protein>
<evidence type="ECO:0000313" key="2">
    <source>
        <dbReference type="Proteomes" id="UP000689195"/>
    </source>
</evidence>
<comment type="caution">
    <text evidence="1">The sequence shown here is derived from an EMBL/GenBank/DDBJ whole genome shotgun (WGS) entry which is preliminary data.</text>
</comment>
<keyword evidence="2" id="KW-1185">Reference proteome</keyword>
<name>A0A8S1TFC6_9CILI</name>
<organism evidence="1 2">
    <name type="scientific">Paramecium pentaurelia</name>
    <dbReference type="NCBI Taxonomy" id="43138"/>
    <lineage>
        <taxon>Eukaryota</taxon>
        <taxon>Sar</taxon>
        <taxon>Alveolata</taxon>
        <taxon>Ciliophora</taxon>
        <taxon>Intramacronucleata</taxon>
        <taxon>Oligohymenophorea</taxon>
        <taxon>Peniculida</taxon>
        <taxon>Parameciidae</taxon>
        <taxon>Paramecium</taxon>
    </lineage>
</organism>
<evidence type="ECO:0008006" key="3">
    <source>
        <dbReference type="Google" id="ProtNLM"/>
    </source>
</evidence>
<evidence type="ECO:0000313" key="1">
    <source>
        <dbReference type="EMBL" id="CAD8149672.1"/>
    </source>
</evidence>
<sequence length="288" mass="34284">MKKGKKQKDSIQKQEEQIENCWKAQKLDLKFFEELNLMNQYYPQNKQIFVNELINIQKRTSKIRYVKKRNNNASLIDCRTKQELKQMKESINNQQMEIEKISKINQPIAIDISNNNDAIVISSDESIICLNDIEDYILDDYLSYHDDQQSKTQAQPQIYSRARQPPQIHSDLQYEPEKSSFSSINFSQPLSASLVFKFMNDDVDFQRNFDEWSLSSLESKTPPIKNNQHYNTLLQLQKYFPTISDNQYESLLLAYNNDYKLVLQILQYDQKQIQRLLDKNKNRKKMRI</sequence>
<dbReference type="AlphaFoldDB" id="A0A8S1TFC6"/>
<reference evidence="1" key="1">
    <citation type="submission" date="2021-01" db="EMBL/GenBank/DDBJ databases">
        <authorList>
            <consortium name="Genoscope - CEA"/>
            <person name="William W."/>
        </authorList>
    </citation>
    <scope>NUCLEOTIDE SEQUENCE</scope>
</reference>
<proteinExistence type="predicted"/>
<dbReference type="Proteomes" id="UP000689195">
    <property type="component" value="Unassembled WGS sequence"/>
</dbReference>
<dbReference type="EMBL" id="CAJJDO010000019">
    <property type="protein sequence ID" value="CAD8149672.1"/>
    <property type="molecule type" value="Genomic_DNA"/>
</dbReference>
<accession>A0A8S1TFC6</accession>
<dbReference type="OrthoDB" id="306490at2759"/>